<organism evidence="2 3">
    <name type="scientific">Rubritalea halochordaticola</name>
    <dbReference type="NCBI Taxonomy" id="714537"/>
    <lineage>
        <taxon>Bacteria</taxon>
        <taxon>Pseudomonadati</taxon>
        <taxon>Verrucomicrobiota</taxon>
        <taxon>Verrucomicrobiia</taxon>
        <taxon>Verrucomicrobiales</taxon>
        <taxon>Rubritaleaceae</taxon>
        <taxon>Rubritalea</taxon>
    </lineage>
</organism>
<feature type="signal peptide" evidence="1">
    <location>
        <begin position="1"/>
        <end position="19"/>
    </location>
</feature>
<dbReference type="RefSeq" id="WP_346188755.1">
    <property type="nucleotide sequence ID" value="NZ_BAABRL010000006.1"/>
</dbReference>
<dbReference type="EMBL" id="BAABRL010000006">
    <property type="protein sequence ID" value="GAA5496025.1"/>
    <property type="molecule type" value="Genomic_DNA"/>
</dbReference>
<evidence type="ECO:0000313" key="2">
    <source>
        <dbReference type="EMBL" id="GAA5496025.1"/>
    </source>
</evidence>
<sequence length="316" mass="36537">MRILLLCCLLTATSGELCAQRPDLPPGVKLPEINKNPLEDYKEEGEKKVFRVEGRELLKDMEKRPTSYRVRKSKSHYKLPPELMPEEEAAMTAEEITKYNNRRKMFKLLIKQDEARHMGRMIMHPDAVVYAAMHLTNINKKKGTCQIISMRTDLEISSEAIEEIEEKRLRGEQYYKCRVVCEEGEDPVLRVYAVSNGSLRQYLPVFVAGYDPEKLEVYNLDSDLLVECASKKPDLFLKKFGLKTKGFVTEMILTDFTKEDSTALISESEVRVKIDEKHFREGAKVAYQYQLKKGEDHKLLIEVRGINDLTKLTPLR</sequence>
<keyword evidence="1" id="KW-0732">Signal</keyword>
<evidence type="ECO:0000256" key="1">
    <source>
        <dbReference type="SAM" id="SignalP"/>
    </source>
</evidence>
<name>A0ABP9V217_9BACT</name>
<gene>
    <name evidence="2" type="ORF">Rhal01_02206</name>
</gene>
<proteinExistence type="predicted"/>
<evidence type="ECO:0008006" key="4">
    <source>
        <dbReference type="Google" id="ProtNLM"/>
    </source>
</evidence>
<dbReference type="Proteomes" id="UP001424741">
    <property type="component" value="Unassembled WGS sequence"/>
</dbReference>
<protein>
    <recommendedName>
        <fullName evidence="4">DUF1571 domain-containing protein</fullName>
    </recommendedName>
</protein>
<comment type="caution">
    <text evidence="2">The sequence shown here is derived from an EMBL/GenBank/DDBJ whole genome shotgun (WGS) entry which is preliminary data.</text>
</comment>
<accession>A0ABP9V217</accession>
<evidence type="ECO:0000313" key="3">
    <source>
        <dbReference type="Proteomes" id="UP001424741"/>
    </source>
</evidence>
<reference evidence="2 3" key="1">
    <citation type="submission" date="2024-02" db="EMBL/GenBank/DDBJ databases">
        <title>Rubritalea halochordaticola NBRC 107102.</title>
        <authorList>
            <person name="Ichikawa N."/>
            <person name="Katano-Makiyama Y."/>
            <person name="Hidaka K."/>
        </authorList>
    </citation>
    <scope>NUCLEOTIDE SEQUENCE [LARGE SCALE GENOMIC DNA]</scope>
    <source>
        <strain evidence="2 3">NBRC 107102</strain>
    </source>
</reference>
<feature type="chain" id="PRO_5046696666" description="DUF1571 domain-containing protein" evidence="1">
    <location>
        <begin position="20"/>
        <end position="316"/>
    </location>
</feature>
<keyword evidence="3" id="KW-1185">Reference proteome</keyword>